<accession>A0A0X8JE41</accession>
<keyword evidence="3" id="KW-1185">Reference proteome</keyword>
<dbReference type="Proteomes" id="UP000065220">
    <property type="component" value="Chromosome"/>
</dbReference>
<proteinExistence type="predicted"/>
<dbReference type="InterPro" id="IPR036390">
    <property type="entry name" value="WH_DNA-bd_sf"/>
</dbReference>
<dbReference type="PANTHER" id="PTHR30595">
    <property type="entry name" value="GLPR-RELATED TRANSCRIPTIONAL REPRESSOR"/>
    <property type="match status" value="1"/>
</dbReference>
<dbReference type="InterPro" id="IPR038461">
    <property type="entry name" value="Schlafen_AlbA_2_dom_sf"/>
</dbReference>
<dbReference type="Gene3D" id="1.10.10.10">
    <property type="entry name" value="Winged helix-like DNA-binding domain superfamily/Winged helix DNA-binding domain"/>
    <property type="match status" value="1"/>
</dbReference>
<sequence length="572" mass="61875">MTDSELEEIVRRLRRQGADDHLVEVKSAATKVPKDLWPSVSAFANTEGGLVILGLAEKDHFAPAEGFDATKILDEVRSGLDEAPGAHPKVQPLPDVDLERRHVDGADVVLLRIHPLREKPGVHLPCYVLAQGVTAGSYTRVGDADRHLTAYEIYLLSSRLQPDDTDRGTVPSLTADDLDEALVADLVSALRERSSRALDGIAPTDRTGALRRLNVLAEDHRLTLAGCLALAAYPQQDYPQLTIDVTVHPGAEKSLDGTTRFLDRRVCDGPLPVAVRDAVDTVLKNLRTRRVVDGLGGTDVPEIPAEVLREAIVNAVMHRDYSAAVRGQQVAVDVYPDRVEVINPGGFWGDRTKDNVAEGRSAKRNEVLAKLLGDARIPGSRSSLAETQGSGIPRMIHAMRQHGLPAPSYASSTIGHVIVRLDRFGLLDPEMETWLEGLPGDVDRRPEERSALALAKTTGHVTVADLRSNLGLDSDDCRDVLGRLLGDGLLIGINDGPYVLADLERTIVMTSAQHSVLAVLDAVVPRSVREIAELTGKSVSALRPVLRDLVAAGLIQATAPPQSKNRRYLLAP</sequence>
<dbReference type="InterPro" id="IPR007421">
    <property type="entry name" value="Schlafen_AlbA_2_dom"/>
</dbReference>
<dbReference type="OrthoDB" id="9805115at2"/>
<dbReference type="InterPro" id="IPR036388">
    <property type="entry name" value="WH-like_DNA-bd_sf"/>
</dbReference>
<organism evidence="2 3">
    <name type="scientific">Actinomyces radicidentis</name>
    <dbReference type="NCBI Taxonomy" id="111015"/>
    <lineage>
        <taxon>Bacteria</taxon>
        <taxon>Bacillati</taxon>
        <taxon>Actinomycetota</taxon>
        <taxon>Actinomycetes</taxon>
        <taxon>Actinomycetales</taxon>
        <taxon>Actinomycetaceae</taxon>
        <taxon>Actinomyces</taxon>
    </lineage>
</organism>
<feature type="domain" description="Schlafen AlbA-2" evidence="1">
    <location>
        <begin position="20"/>
        <end position="148"/>
    </location>
</feature>
<dbReference type="RefSeq" id="WP_067941088.1">
    <property type="nucleotide sequence ID" value="NZ_CP014228.1"/>
</dbReference>
<dbReference type="Pfam" id="PF13749">
    <property type="entry name" value="HATPase_c_4"/>
    <property type="match status" value="1"/>
</dbReference>
<gene>
    <name evidence="2" type="ORF">AXF14_04185</name>
</gene>
<dbReference type="SUPFAM" id="SSF46785">
    <property type="entry name" value="Winged helix' DNA-binding domain"/>
    <property type="match status" value="1"/>
</dbReference>
<dbReference type="Gene3D" id="3.30.565.60">
    <property type="match status" value="1"/>
</dbReference>
<dbReference type="CDD" id="cd00090">
    <property type="entry name" value="HTH_ARSR"/>
    <property type="match status" value="1"/>
</dbReference>
<reference evidence="3" key="1">
    <citation type="submission" date="2016-02" db="EMBL/GenBank/DDBJ databases">
        <authorList>
            <person name="Holder M.E."/>
            <person name="Ajami N.J."/>
            <person name="Petrosino J.F."/>
        </authorList>
    </citation>
    <scope>NUCLEOTIDE SEQUENCE [LARGE SCALE GENOMIC DNA]</scope>
    <source>
        <strain evidence="3">CCUG 36733</strain>
    </source>
</reference>
<protein>
    <submittedName>
        <fullName evidence="2">AAA family ATPase</fullName>
    </submittedName>
</protein>
<evidence type="ECO:0000259" key="1">
    <source>
        <dbReference type="Pfam" id="PF04326"/>
    </source>
</evidence>
<dbReference type="Pfam" id="PF04326">
    <property type="entry name" value="SLFN_AlbA_2"/>
    <property type="match status" value="1"/>
</dbReference>
<dbReference type="InterPro" id="IPR011991">
    <property type="entry name" value="ArsR-like_HTH"/>
</dbReference>
<dbReference type="InterPro" id="IPR038475">
    <property type="entry name" value="RecG_C_sf"/>
</dbReference>
<dbReference type="EMBL" id="CP014228">
    <property type="protein sequence ID" value="AMD86939.1"/>
    <property type="molecule type" value="Genomic_DNA"/>
</dbReference>
<dbReference type="STRING" id="111015.AXF14_04185"/>
<dbReference type="Gene3D" id="3.30.950.30">
    <property type="entry name" value="Schlafen, AAA domain"/>
    <property type="match status" value="1"/>
</dbReference>
<evidence type="ECO:0000313" key="3">
    <source>
        <dbReference type="Proteomes" id="UP000065220"/>
    </source>
</evidence>
<dbReference type="PANTHER" id="PTHR30595:SF6">
    <property type="entry name" value="SCHLAFEN ALBA-2 DOMAIN-CONTAINING PROTEIN"/>
    <property type="match status" value="1"/>
</dbReference>
<dbReference type="AlphaFoldDB" id="A0A0X8JE41"/>
<name>A0A0X8JE41_ACTRD</name>
<evidence type="ECO:0000313" key="2">
    <source>
        <dbReference type="EMBL" id="AMD86939.1"/>
    </source>
</evidence>
<dbReference type="KEGG" id="ard:AXF14_04185"/>